<evidence type="ECO:0000313" key="4">
    <source>
        <dbReference type="Proteomes" id="UP001500058"/>
    </source>
</evidence>
<evidence type="ECO:0000259" key="2">
    <source>
        <dbReference type="Pfam" id="PF02342"/>
    </source>
</evidence>
<gene>
    <name evidence="3" type="ORF">GCM10010420_26600</name>
</gene>
<comment type="caution">
    <text evidence="3">The sequence shown here is derived from an EMBL/GenBank/DDBJ whole genome shotgun (WGS) entry which is preliminary data.</text>
</comment>
<reference evidence="3 4" key="1">
    <citation type="journal article" date="2019" name="Int. J. Syst. Evol. Microbiol.">
        <title>The Global Catalogue of Microorganisms (GCM) 10K type strain sequencing project: providing services to taxonomists for standard genome sequencing and annotation.</title>
        <authorList>
            <consortium name="The Broad Institute Genomics Platform"/>
            <consortium name="The Broad Institute Genome Sequencing Center for Infectious Disease"/>
            <person name="Wu L."/>
            <person name="Ma J."/>
        </authorList>
    </citation>
    <scope>NUCLEOTIDE SEQUENCE [LARGE SCALE GENOMIC DNA]</scope>
    <source>
        <strain evidence="3 4">JCM 6921</strain>
    </source>
</reference>
<dbReference type="CDD" id="cd06974">
    <property type="entry name" value="TerD_like"/>
    <property type="match status" value="1"/>
</dbReference>
<dbReference type="PANTHER" id="PTHR32097:SF4">
    <property type="entry name" value="GENERAL STRESS PROTEIN 16U"/>
    <property type="match status" value="1"/>
</dbReference>
<dbReference type="PANTHER" id="PTHR32097">
    <property type="entry name" value="CAMP-BINDING PROTEIN 1-RELATED"/>
    <property type="match status" value="1"/>
</dbReference>
<dbReference type="InterPro" id="IPR051324">
    <property type="entry name" value="Stress/Tellurium_Resist"/>
</dbReference>
<dbReference type="RefSeq" id="WP_344631174.1">
    <property type="nucleotide sequence ID" value="NZ_BAAATJ010000010.1"/>
</dbReference>
<name>A0ABN3IB50_9ACTN</name>
<organism evidence="3 4">
    <name type="scientific">Streptomyces glaucosporus</name>
    <dbReference type="NCBI Taxonomy" id="284044"/>
    <lineage>
        <taxon>Bacteria</taxon>
        <taxon>Bacillati</taxon>
        <taxon>Actinomycetota</taxon>
        <taxon>Actinomycetes</taxon>
        <taxon>Kitasatosporales</taxon>
        <taxon>Streptomycetaceae</taxon>
        <taxon>Streptomyces</taxon>
    </lineage>
</organism>
<dbReference type="EMBL" id="BAAATJ010000010">
    <property type="protein sequence ID" value="GAA2398969.1"/>
    <property type="molecule type" value="Genomic_DNA"/>
</dbReference>
<evidence type="ECO:0000256" key="1">
    <source>
        <dbReference type="ARBA" id="ARBA00008775"/>
    </source>
</evidence>
<proteinExistence type="inferred from homology"/>
<dbReference type="Gene3D" id="2.60.60.30">
    <property type="entry name" value="sav2460 like domains"/>
    <property type="match status" value="1"/>
</dbReference>
<evidence type="ECO:0000313" key="3">
    <source>
        <dbReference type="EMBL" id="GAA2398969.1"/>
    </source>
</evidence>
<accession>A0ABN3IB50</accession>
<sequence length="176" mass="18720">MSSLSKGVEKVQVALKWDPSPSGAPSHDLDIIAGVYSADDPHGDPVHLVHFDKRSSDGTITLNRDSRTGLGFGDDEVMTLELNRMAPSYVRVVVGVAIQQSAGRKTFGDIANTAVRIAEGYDELARHDFSAVSGSTAATVAEFTRNGSGTWEFREDVRGFDTDPDAFASLMGAAAS</sequence>
<keyword evidence="4" id="KW-1185">Reference proteome</keyword>
<dbReference type="Proteomes" id="UP001500058">
    <property type="component" value="Unassembled WGS sequence"/>
</dbReference>
<dbReference type="Pfam" id="PF02342">
    <property type="entry name" value="TerD"/>
    <property type="match status" value="1"/>
</dbReference>
<dbReference type="InterPro" id="IPR003325">
    <property type="entry name" value="TerD"/>
</dbReference>
<feature type="domain" description="TerD" evidence="2">
    <location>
        <begin position="4"/>
        <end position="163"/>
    </location>
</feature>
<protein>
    <submittedName>
        <fullName evidence="3">TerD family protein</fullName>
    </submittedName>
</protein>
<comment type="similarity">
    <text evidence="1">Belongs to the CAPAB/TerDEXZ family.</text>
</comment>